<dbReference type="PATRIC" id="fig|1230460.4.peg.1397"/>
<evidence type="ECO:0000256" key="1">
    <source>
        <dbReference type="SAM" id="MobiDB-lite"/>
    </source>
</evidence>
<feature type="compositionally biased region" description="Gly residues" evidence="1">
    <location>
        <begin position="35"/>
        <end position="52"/>
    </location>
</feature>
<feature type="region of interest" description="Disordered" evidence="1">
    <location>
        <begin position="16"/>
        <end position="61"/>
    </location>
</feature>
<protein>
    <submittedName>
        <fullName evidence="2">von Willebrand factor A</fullName>
    </submittedName>
</protein>
<dbReference type="STRING" id="1230460.C495_06938"/>
<name>L9WD89_9EURY</name>
<proteinExistence type="predicted"/>
<accession>L9WD89</accession>
<comment type="caution">
    <text evidence="2">The sequence shown here is derived from an EMBL/GenBank/DDBJ whole genome shotgun (WGS) entry which is preliminary data.</text>
</comment>
<evidence type="ECO:0000313" key="3">
    <source>
        <dbReference type="Proteomes" id="UP000011661"/>
    </source>
</evidence>
<dbReference type="AlphaFoldDB" id="L9WD89"/>
<dbReference type="Proteomes" id="UP000011661">
    <property type="component" value="Unassembled WGS sequence"/>
</dbReference>
<evidence type="ECO:0000313" key="2">
    <source>
        <dbReference type="EMBL" id="ELY46288.1"/>
    </source>
</evidence>
<dbReference type="eggNOG" id="arCOG02902">
    <property type="taxonomic scope" value="Archaea"/>
</dbReference>
<feature type="compositionally biased region" description="Polar residues" evidence="1">
    <location>
        <begin position="20"/>
        <end position="30"/>
    </location>
</feature>
<organism evidence="2 3">
    <name type="scientific">Natronorubrum sulfidifaciens JCM 14089</name>
    <dbReference type="NCBI Taxonomy" id="1230460"/>
    <lineage>
        <taxon>Archaea</taxon>
        <taxon>Methanobacteriati</taxon>
        <taxon>Methanobacteriota</taxon>
        <taxon>Stenosarchaea group</taxon>
        <taxon>Halobacteria</taxon>
        <taxon>Halobacteriales</taxon>
        <taxon>Natrialbaceae</taxon>
        <taxon>Natronorubrum</taxon>
    </lineage>
</organism>
<gene>
    <name evidence="2" type="ORF">C495_06938</name>
</gene>
<sequence length="216" mass="22597">MLMATSMIAMPALAAGPSAGTVNERSTGVTIQGDGPPGHGDGPPGQNGGGPPGHDRGDANVTVPELEANTSIETAVNATERLGKLDLEPGENETDEADELAMTAANETVAAVNDSLQAYRHLEYADSRESFERYADAQRALAKLAEAVDEDDKVIVDEISHGLYAAGDRSARLTVVDAQTVVAANDDEFRNRGQRQAAERALGNAIDALERADDTA</sequence>
<dbReference type="EMBL" id="AOHX01000030">
    <property type="protein sequence ID" value="ELY46288.1"/>
    <property type="molecule type" value="Genomic_DNA"/>
</dbReference>
<keyword evidence="3" id="KW-1185">Reference proteome</keyword>
<reference evidence="2 3" key="1">
    <citation type="journal article" date="2014" name="PLoS Genet.">
        <title>Phylogenetically driven sequencing of extremely halophilic archaea reveals strategies for static and dynamic osmo-response.</title>
        <authorList>
            <person name="Becker E.A."/>
            <person name="Seitzer P.M."/>
            <person name="Tritt A."/>
            <person name="Larsen D."/>
            <person name="Krusor M."/>
            <person name="Yao A.I."/>
            <person name="Wu D."/>
            <person name="Madern D."/>
            <person name="Eisen J.A."/>
            <person name="Darling A.E."/>
            <person name="Facciotti M.T."/>
        </authorList>
    </citation>
    <scope>NUCLEOTIDE SEQUENCE [LARGE SCALE GENOMIC DNA]</scope>
    <source>
        <strain evidence="2 3">JCM 14089</strain>
    </source>
</reference>